<keyword evidence="2" id="KW-1185">Reference proteome</keyword>
<reference evidence="1" key="1">
    <citation type="submission" date="2021-01" db="EMBL/GenBank/DDBJ databases">
        <title>Whole genome shotgun sequence of Dactylosporangium siamense NBRC 106093.</title>
        <authorList>
            <person name="Komaki H."/>
            <person name="Tamura T."/>
        </authorList>
    </citation>
    <scope>NUCLEOTIDE SEQUENCE</scope>
    <source>
        <strain evidence="1">NBRC 106093</strain>
    </source>
</reference>
<dbReference type="EMBL" id="BONQ01000099">
    <property type="protein sequence ID" value="GIG48329.1"/>
    <property type="molecule type" value="Genomic_DNA"/>
</dbReference>
<evidence type="ECO:0000313" key="2">
    <source>
        <dbReference type="Proteomes" id="UP000660611"/>
    </source>
</evidence>
<accession>A0A919PQK4</accession>
<dbReference type="AlphaFoldDB" id="A0A919PQK4"/>
<sequence>MQKMAWLAVRDRDPAAALGLTELGEVDWRSGVDLAYFTDDRVIVTPQLDGWVLVLGMALLKDRPDVTGLSATLGTEVQFFSSHRGLQVYRWQRARDGDLLRSFASAEGEIDELGEASDLERSFGELVDDGDVHRVAAQWSVDPGTVNVPVRVFSTGTVRPDVR</sequence>
<organism evidence="1 2">
    <name type="scientific">Dactylosporangium siamense</name>
    <dbReference type="NCBI Taxonomy" id="685454"/>
    <lineage>
        <taxon>Bacteria</taxon>
        <taxon>Bacillati</taxon>
        <taxon>Actinomycetota</taxon>
        <taxon>Actinomycetes</taxon>
        <taxon>Micromonosporales</taxon>
        <taxon>Micromonosporaceae</taxon>
        <taxon>Dactylosporangium</taxon>
    </lineage>
</organism>
<proteinExistence type="predicted"/>
<gene>
    <name evidence="1" type="ORF">Dsi01nite_063700</name>
</gene>
<dbReference type="Proteomes" id="UP000660611">
    <property type="component" value="Unassembled WGS sequence"/>
</dbReference>
<evidence type="ECO:0000313" key="1">
    <source>
        <dbReference type="EMBL" id="GIG48329.1"/>
    </source>
</evidence>
<protein>
    <submittedName>
        <fullName evidence="1">Uncharacterized protein</fullName>
    </submittedName>
</protein>
<name>A0A919PQK4_9ACTN</name>
<comment type="caution">
    <text evidence="1">The sequence shown here is derived from an EMBL/GenBank/DDBJ whole genome shotgun (WGS) entry which is preliminary data.</text>
</comment>